<evidence type="ECO:0008006" key="2">
    <source>
        <dbReference type="Google" id="ProtNLM"/>
    </source>
</evidence>
<reference evidence="1" key="1">
    <citation type="journal article" date="2015" name="Nature">
        <title>Complex archaea that bridge the gap between prokaryotes and eukaryotes.</title>
        <authorList>
            <person name="Spang A."/>
            <person name="Saw J.H."/>
            <person name="Jorgensen S.L."/>
            <person name="Zaremba-Niedzwiedzka K."/>
            <person name="Martijn J."/>
            <person name="Lind A.E."/>
            <person name="van Eijk R."/>
            <person name="Schleper C."/>
            <person name="Guy L."/>
            <person name="Ettema T.J."/>
        </authorList>
    </citation>
    <scope>NUCLEOTIDE SEQUENCE</scope>
</reference>
<evidence type="ECO:0000313" key="1">
    <source>
        <dbReference type="EMBL" id="KKL07796.1"/>
    </source>
</evidence>
<dbReference type="AlphaFoldDB" id="A0A0F9CQ61"/>
<protein>
    <recommendedName>
        <fullName evidence="2">Resolvase HTH domain-containing protein</fullName>
    </recommendedName>
</protein>
<name>A0A0F9CQ61_9ZZZZ</name>
<sequence length="81" mass="9539">MKKLLYEPIKERNKEIAQLYEDGISVKTLAITYKISKSWAHRIVKKDIPVRPTNKLRLTWKDRRITLMATKGGRDGRKTSR</sequence>
<dbReference type="SUPFAM" id="SSF46689">
    <property type="entry name" value="Homeodomain-like"/>
    <property type="match status" value="1"/>
</dbReference>
<gene>
    <name evidence="1" type="ORF">LCGC14_2582380</name>
</gene>
<dbReference type="InterPro" id="IPR009057">
    <property type="entry name" value="Homeodomain-like_sf"/>
</dbReference>
<proteinExistence type="predicted"/>
<dbReference type="EMBL" id="LAZR01043142">
    <property type="protein sequence ID" value="KKL07796.1"/>
    <property type="molecule type" value="Genomic_DNA"/>
</dbReference>
<dbReference type="Gene3D" id="1.10.10.60">
    <property type="entry name" value="Homeodomain-like"/>
    <property type="match status" value="1"/>
</dbReference>
<accession>A0A0F9CQ61</accession>
<comment type="caution">
    <text evidence="1">The sequence shown here is derived from an EMBL/GenBank/DDBJ whole genome shotgun (WGS) entry which is preliminary data.</text>
</comment>
<organism evidence="1">
    <name type="scientific">marine sediment metagenome</name>
    <dbReference type="NCBI Taxonomy" id="412755"/>
    <lineage>
        <taxon>unclassified sequences</taxon>
        <taxon>metagenomes</taxon>
        <taxon>ecological metagenomes</taxon>
    </lineage>
</organism>